<evidence type="ECO:0000256" key="4">
    <source>
        <dbReference type="ARBA" id="ARBA00022490"/>
    </source>
</evidence>
<evidence type="ECO:0000313" key="10">
    <source>
        <dbReference type="EMBL" id="CAG7825962.1"/>
    </source>
</evidence>
<dbReference type="AlphaFoldDB" id="A0A8J2KZ10"/>
<dbReference type="Pfam" id="PF02188">
    <property type="entry name" value="GoLoco"/>
    <property type="match status" value="1"/>
</dbReference>
<keyword evidence="3" id="KW-1003">Cell membrane</keyword>
<keyword evidence="11" id="KW-1185">Reference proteome</keyword>
<feature type="non-terminal residue" evidence="10">
    <location>
        <position position="1"/>
    </location>
</feature>
<keyword evidence="8" id="KW-0472">Membrane</keyword>
<feature type="region of interest" description="Disordered" evidence="9">
    <location>
        <begin position="61"/>
        <end position="158"/>
    </location>
</feature>
<organism evidence="10 11">
    <name type="scientific">Allacma fusca</name>
    <dbReference type="NCBI Taxonomy" id="39272"/>
    <lineage>
        <taxon>Eukaryota</taxon>
        <taxon>Metazoa</taxon>
        <taxon>Ecdysozoa</taxon>
        <taxon>Arthropoda</taxon>
        <taxon>Hexapoda</taxon>
        <taxon>Collembola</taxon>
        <taxon>Symphypleona</taxon>
        <taxon>Sminthuridae</taxon>
        <taxon>Allacma</taxon>
    </lineage>
</organism>
<reference evidence="10" key="1">
    <citation type="submission" date="2021-06" db="EMBL/GenBank/DDBJ databases">
        <authorList>
            <person name="Hodson N. C."/>
            <person name="Mongue J. A."/>
            <person name="Jaron S. K."/>
        </authorList>
    </citation>
    <scope>NUCLEOTIDE SEQUENCE</scope>
</reference>
<dbReference type="PANTHER" id="PTHR45954:SF1">
    <property type="entry name" value="LD33695P"/>
    <property type="match status" value="1"/>
</dbReference>
<evidence type="ECO:0000256" key="5">
    <source>
        <dbReference type="ARBA" id="ARBA00022553"/>
    </source>
</evidence>
<dbReference type="Proteomes" id="UP000708208">
    <property type="component" value="Unassembled WGS sequence"/>
</dbReference>
<accession>A0A8J2KZ10</accession>
<dbReference type="EMBL" id="CAJVCH010538095">
    <property type="protein sequence ID" value="CAG7825962.1"/>
    <property type="molecule type" value="Genomic_DNA"/>
</dbReference>
<evidence type="ECO:0000256" key="9">
    <source>
        <dbReference type="SAM" id="MobiDB-lite"/>
    </source>
</evidence>
<feature type="non-terminal residue" evidence="10">
    <location>
        <position position="176"/>
    </location>
</feature>
<dbReference type="InterPro" id="IPR052386">
    <property type="entry name" value="GPSM"/>
</dbReference>
<dbReference type="InterPro" id="IPR003109">
    <property type="entry name" value="GoLoco_motif"/>
</dbReference>
<dbReference type="PANTHER" id="PTHR45954">
    <property type="entry name" value="LD33695P"/>
    <property type="match status" value="1"/>
</dbReference>
<dbReference type="PROSITE" id="PS50877">
    <property type="entry name" value="GOLOCO"/>
    <property type="match status" value="1"/>
</dbReference>
<keyword evidence="7" id="KW-0802">TPR repeat</keyword>
<gene>
    <name evidence="10" type="ORF">AFUS01_LOCUS36038</name>
</gene>
<evidence type="ECO:0000256" key="7">
    <source>
        <dbReference type="ARBA" id="ARBA00022803"/>
    </source>
</evidence>
<evidence type="ECO:0000313" key="11">
    <source>
        <dbReference type="Proteomes" id="UP000708208"/>
    </source>
</evidence>
<protein>
    <recommendedName>
        <fullName evidence="12">GPSM2</fullName>
    </recommendedName>
</protein>
<dbReference type="GO" id="GO:0001965">
    <property type="term" value="F:G-protein alpha-subunit binding"/>
    <property type="evidence" value="ECO:0007669"/>
    <property type="project" value="TreeGrafter"/>
</dbReference>
<evidence type="ECO:0000256" key="1">
    <source>
        <dbReference type="ARBA" id="ARBA00004370"/>
    </source>
</evidence>
<keyword evidence="5" id="KW-0597">Phosphoprotein</keyword>
<evidence type="ECO:0000256" key="2">
    <source>
        <dbReference type="ARBA" id="ARBA00004496"/>
    </source>
</evidence>
<dbReference type="GO" id="GO:0005092">
    <property type="term" value="F:GDP-dissociation inhibitor activity"/>
    <property type="evidence" value="ECO:0007669"/>
    <property type="project" value="TreeGrafter"/>
</dbReference>
<feature type="compositionally biased region" description="Acidic residues" evidence="9">
    <location>
        <begin position="149"/>
        <end position="158"/>
    </location>
</feature>
<evidence type="ECO:0000256" key="3">
    <source>
        <dbReference type="ARBA" id="ARBA00022475"/>
    </source>
</evidence>
<dbReference type="GO" id="GO:0000132">
    <property type="term" value="P:establishment of mitotic spindle orientation"/>
    <property type="evidence" value="ECO:0007669"/>
    <property type="project" value="TreeGrafter"/>
</dbReference>
<evidence type="ECO:0008006" key="12">
    <source>
        <dbReference type="Google" id="ProtNLM"/>
    </source>
</evidence>
<dbReference type="GO" id="GO:0016020">
    <property type="term" value="C:membrane"/>
    <property type="evidence" value="ECO:0007669"/>
    <property type="project" value="UniProtKB-SubCell"/>
</dbReference>
<evidence type="ECO:0000256" key="6">
    <source>
        <dbReference type="ARBA" id="ARBA00022737"/>
    </source>
</evidence>
<comment type="subcellular location">
    <subcellularLocation>
        <location evidence="2">Cytoplasm</location>
    </subcellularLocation>
    <subcellularLocation>
        <location evidence="1">Membrane</location>
    </subcellularLocation>
</comment>
<comment type="caution">
    <text evidence="10">The sequence shown here is derived from an EMBL/GenBank/DDBJ whole genome shotgun (WGS) entry which is preliminary data.</text>
</comment>
<keyword evidence="4" id="KW-0963">Cytoplasm</keyword>
<proteinExistence type="predicted"/>
<name>A0A8J2KZ10_9HEXA</name>
<dbReference type="GO" id="GO:0005938">
    <property type="term" value="C:cell cortex"/>
    <property type="evidence" value="ECO:0007669"/>
    <property type="project" value="TreeGrafter"/>
</dbReference>
<sequence>KVGEGRAFWSLGNAHAAMGEHRQALLYAKQHLLVSKELGDQMGQATAQMNVTDLRKVLGMSPDDDLTLSPGEEKKLSGNRRKSMEEMNLIRMTPEAASSSSSGTASGVGSHRTQRSLSVGQVLFNKKESSKLSKSGLSHVLNVSKSSEAEDEEEEEQDAFFDMLSRVQAERMNDQR</sequence>
<keyword evidence="6" id="KW-0677">Repeat</keyword>
<dbReference type="OrthoDB" id="286233at2759"/>
<feature type="compositionally biased region" description="Low complexity" evidence="9">
    <location>
        <begin position="96"/>
        <end position="110"/>
    </location>
</feature>
<evidence type="ECO:0000256" key="8">
    <source>
        <dbReference type="ARBA" id="ARBA00023136"/>
    </source>
</evidence>